<dbReference type="AlphaFoldDB" id="A0A0G1VSH5"/>
<name>A0A0G1VSH5_9BACT</name>
<comment type="caution">
    <text evidence="1">The sequence shown here is derived from an EMBL/GenBank/DDBJ whole genome shotgun (WGS) entry which is preliminary data.</text>
</comment>
<gene>
    <name evidence="1" type="ORF">UY44_C0001G0038</name>
</gene>
<protein>
    <submittedName>
        <fullName evidence="1">Uncharacterized protein</fullName>
    </submittedName>
</protein>
<organism evidence="1 2">
    <name type="scientific">Candidatus Kaiserbacteria bacterium GW2011_GWA2_49_19</name>
    <dbReference type="NCBI Taxonomy" id="1618669"/>
    <lineage>
        <taxon>Bacteria</taxon>
        <taxon>Candidatus Kaiseribacteriota</taxon>
    </lineage>
</organism>
<dbReference type="EMBL" id="LCPZ01000001">
    <property type="protein sequence ID" value="KKW09473.1"/>
    <property type="molecule type" value="Genomic_DNA"/>
</dbReference>
<evidence type="ECO:0000313" key="2">
    <source>
        <dbReference type="Proteomes" id="UP000033965"/>
    </source>
</evidence>
<accession>A0A0G1VSH5</accession>
<dbReference type="Proteomes" id="UP000033965">
    <property type="component" value="Unassembled WGS sequence"/>
</dbReference>
<evidence type="ECO:0000313" key="1">
    <source>
        <dbReference type="EMBL" id="KKW09473.1"/>
    </source>
</evidence>
<proteinExistence type="predicted"/>
<reference evidence="1 2" key="1">
    <citation type="journal article" date="2015" name="Nature">
        <title>rRNA introns, odd ribosomes, and small enigmatic genomes across a large radiation of phyla.</title>
        <authorList>
            <person name="Brown C.T."/>
            <person name="Hug L.A."/>
            <person name="Thomas B.C."/>
            <person name="Sharon I."/>
            <person name="Castelle C.J."/>
            <person name="Singh A."/>
            <person name="Wilkins M.J."/>
            <person name="Williams K.H."/>
            <person name="Banfield J.F."/>
        </authorList>
    </citation>
    <scope>NUCLEOTIDE SEQUENCE [LARGE SCALE GENOMIC DNA]</scope>
</reference>
<sequence length="71" mass="7824">MNRTTQALPPELPESEIARIMAGNAEEAILTASNEGTTQEQGFALWRANRLLREISKLGLKYPSNEQAQPA</sequence>